<dbReference type="SUPFAM" id="SSF52047">
    <property type="entry name" value="RNI-like"/>
    <property type="match status" value="1"/>
</dbReference>
<protein>
    <submittedName>
        <fullName evidence="1">Gliding motility protein</fullName>
    </submittedName>
</protein>
<dbReference type="RefSeq" id="WP_208427779.1">
    <property type="nucleotide sequence ID" value="NZ_JAEPRJ010000001.1"/>
</dbReference>
<gene>
    <name evidence="1" type="ORF">JJN12_00095</name>
</gene>
<accession>A0ABS1IWI9</accession>
<name>A0ABS1IWI9_9FIRM</name>
<evidence type="ECO:0000313" key="1">
    <source>
        <dbReference type="EMBL" id="MBK5896192.1"/>
    </source>
</evidence>
<sequence>MKAKAGDVYCVYNEKLKKYTACQITKVEDKDGKQMAVKLSLDWSGEEPLKEAELSELKPLYVDYMYWDNSLDMNNVEVDVPEKYIFVGNVAPIMDESSDSYSYGWGSGDIVYRQLRWQDIPKAKRDAFKAADKSEEKVMFEGEECRISRRNMSDEWIHFEDVLSLRVFPCLSHLTLHKWYKNLYEYLEGYPFLRELELNNHGQKELDFSKSYIDRLSVDMTGVEELVLNDGMEHLILFGEVSDNCKIRTEDNGRTLILYVDGKLPRLSGLDNLGSLHIRSIMELDIEEVLSQYPDLLELRLWGKPGNLINFDKLSGFSKLRFFSTMELFGFSEKDIPEPECFPNLCSLWMDSLPEDAAKMVKKLYKNRAKEGLHLWITKARKPEWLAQNLDNPFRSWDGREGITPSNAKKAADIYRKTRAQVVKLIEGPTSDFEQDIEALVRTYAEGFNKMDKRKYFITTIERDEVFDALSDILCLIPDELGLDKNRMIDIFDDVKEF</sequence>
<comment type="caution">
    <text evidence="1">The sequence shown here is derived from an EMBL/GenBank/DDBJ whole genome shotgun (WGS) entry which is preliminary data.</text>
</comment>
<keyword evidence="2" id="KW-1185">Reference proteome</keyword>
<dbReference type="Proteomes" id="UP000604730">
    <property type="component" value="Unassembled WGS sequence"/>
</dbReference>
<evidence type="ECO:0000313" key="2">
    <source>
        <dbReference type="Proteomes" id="UP000604730"/>
    </source>
</evidence>
<organism evidence="1 2">
    <name type="scientific">Catonella massiliensis</name>
    <dbReference type="NCBI Taxonomy" id="2799636"/>
    <lineage>
        <taxon>Bacteria</taxon>
        <taxon>Bacillati</taxon>
        <taxon>Bacillota</taxon>
        <taxon>Clostridia</taxon>
        <taxon>Lachnospirales</taxon>
        <taxon>Lachnospiraceae</taxon>
        <taxon>Catonella</taxon>
    </lineage>
</organism>
<reference evidence="1 2" key="1">
    <citation type="submission" date="2021-01" db="EMBL/GenBank/DDBJ databases">
        <title>Isolation and description of Catonella massiliensis sp. nov., a novel Catonella species, isolated from a stable periodontitis subject.</title>
        <authorList>
            <person name="Antezack A."/>
            <person name="Boxberger M."/>
            <person name="La Scola B."/>
            <person name="Monnet-Corti V."/>
        </authorList>
    </citation>
    <scope>NUCLEOTIDE SEQUENCE [LARGE SCALE GENOMIC DNA]</scope>
    <source>
        <strain evidence="1 2">Marseille-Q4567</strain>
    </source>
</reference>
<dbReference type="EMBL" id="JAEPRJ010000001">
    <property type="protein sequence ID" value="MBK5896192.1"/>
    <property type="molecule type" value="Genomic_DNA"/>
</dbReference>
<proteinExistence type="predicted"/>